<evidence type="ECO:0000313" key="2">
    <source>
        <dbReference type="EMBL" id="PON95231.1"/>
    </source>
</evidence>
<protein>
    <submittedName>
        <fullName evidence="2">Uncharacterized protein</fullName>
    </submittedName>
</protein>
<dbReference type="InParanoid" id="A0A2P5FBR0"/>
<dbReference type="Proteomes" id="UP000237000">
    <property type="component" value="Unassembled WGS sequence"/>
</dbReference>
<keyword evidence="3" id="KW-1185">Reference proteome</keyword>
<name>A0A2P5FBR0_TREOI</name>
<dbReference type="EMBL" id="JXTC01000045">
    <property type="protein sequence ID" value="PON95231.1"/>
    <property type="molecule type" value="Genomic_DNA"/>
</dbReference>
<feature type="transmembrane region" description="Helical" evidence="1">
    <location>
        <begin position="65"/>
        <end position="83"/>
    </location>
</feature>
<keyword evidence="1" id="KW-0472">Membrane</keyword>
<evidence type="ECO:0000256" key="1">
    <source>
        <dbReference type="SAM" id="Phobius"/>
    </source>
</evidence>
<evidence type="ECO:0000313" key="3">
    <source>
        <dbReference type="Proteomes" id="UP000237000"/>
    </source>
</evidence>
<accession>A0A2P5FBR0</accession>
<organism evidence="2 3">
    <name type="scientific">Trema orientale</name>
    <name type="common">Charcoal tree</name>
    <name type="synonym">Celtis orientalis</name>
    <dbReference type="NCBI Taxonomy" id="63057"/>
    <lineage>
        <taxon>Eukaryota</taxon>
        <taxon>Viridiplantae</taxon>
        <taxon>Streptophyta</taxon>
        <taxon>Embryophyta</taxon>
        <taxon>Tracheophyta</taxon>
        <taxon>Spermatophyta</taxon>
        <taxon>Magnoliopsida</taxon>
        <taxon>eudicotyledons</taxon>
        <taxon>Gunneridae</taxon>
        <taxon>Pentapetalae</taxon>
        <taxon>rosids</taxon>
        <taxon>fabids</taxon>
        <taxon>Rosales</taxon>
        <taxon>Cannabaceae</taxon>
        <taxon>Trema</taxon>
    </lineage>
</organism>
<gene>
    <name evidence="2" type="ORF">TorRG33x02_087530</name>
</gene>
<proteinExistence type="predicted"/>
<dbReference type="AlphaFoldDB" id="A0A2P5FBR0"/>
<dbReference type="OrthoDB" id="10312019at2759"/>
<keyword evidence="1" id="KW-0812">Transmembrane</keyword>
<comment type="caution">
    <text evidence="2">The sequence shown here is derived from an EMBL/GenBank/DDBJ whole genome shotgun (WGS) entry which is preliminary data.</text>
</comment>
<sequence length="151" mass="16686">MYSASLIAERIAKASLKAALAQFIFSMNKPKMTPVSSLATTAVIINVLLTATSTFNLIHHGGGGVYQLLNSIFATPCSIFLVASTKDDQILWERLSNRTLVPPWTVEFLSFQIFSIMIEAKRHKASRFSSPVIILVLSNQCSIKSECECTW</sequence>
<reference evidence="3" key="1">
    <citation type="submission" date="2016-06" db="EMBL/GenBank/DDBJ databases">
        <title>Parallel loss of symbiosis genes in relatives of nitrogen-fixing non-legume Parasponia.</title>
        <authorList>
            <person name="Van Velzen R."/>
            <person name="Holmer R."/>
            <person name="Bu F."/>
            <person name="Rutten L."/>
            <person name="Van Zeijl A."/>
            <person name="Liu W."/>
            <person name="Santuari L."/>
            <person name="Cao Q."/>
            <person name="Sharma T."/>
            <person name="Shen D."/>
            <person name="Roswanjaya Y."/>
            <person name="Wardhani T."/>
            <person name="Kalhor M.S."/>
            <person name="Jansen J."/>
            <person name="Van den Hoogen J."/>
            <person name="Gungor B."/>
            <person name="Hartog M."/>
            <person name="Hontelez J."/>
            <person name="Verver J."/>
            <person name="Yang W.-C."/>
            <person name="Schijlen E."/>
            <person name="Repin R."/>
            <person name="Schilthuizen M."/>
            <person name="Schranz E."/>
            <person name="Heidstra R."/>
            <person name="Miyata K."/>
            <person name="Fedorova E."/>
            <person name="Kohlen W."/>
            <person name="Bisseling T."/>
            <person name="Smit S."/>
            <person name="Geurts R."/>
        </authorList>
    </citation>
    <scope>NUCLEOTIDE SEQUENCE [LARGE SCALE GENOMIC DNA]</scope>
    <source>
        <strain evidence="3">cv. RG33-2</strain>
    </source>
</reference>
<keyword evidence="1" id="KW-1133">Transmembrane helix</keyword>
<feature type="transmembrane region" description="Helical" evidence="1">
    <location>
        <begin position="35"/>
        <end position="58"/>
    </location>
</feature>